<dbReference type="InterPro" id="IPR011050">
    <property type="entry name" value="Pectin_lyase_fold/virulence"/>
</dbReference>
<dbReference type="RefSeq" id="WP_167475731.1">
    <property type="nucleotide sequence ID" value="NZ_CP046172.1"/>
</dbReference>
<dbReference type="KEGG" id="nah:F5544_26505"/>
<gene>
    <name evidence="2" type="ORF">F5544_26505</name>
</gene>
<organism evidence="2 3">
    <name type="scientific">Nocardia arthritidis</name>
    <dbReference type="NCBI Taxonomy" id="228602"/>
    <lineage>
        <taxon>Bacteria</taxon>
        <taxon>Bacillati</taxon>
        <taxon>Actinomycetota</taxon>
        <taxon>Actinomycetes</taxon>
        <taxon>Mycobacteriales</taxon>
        <taxon>Nocardiaceae</taxon>
        <taxon>Nocardia</taxon>
    </lineage>
</organism>
<evidence type="ECO:0000256" key="1">
    <source>
        <dbReference type="SAM" id="SignalP"/>
    </source>
</evidence>
<proteinExistence type="predicted"/>
<feature type="signal peptide" evidence="1">
    <location>
        <begin position="1"/>
        <end position="31"/>
    </location>
</feature>
<dbReference type="EMBL" id="CP046172">
    <property type="protein sequence ID" value="QIS13155.1"/>
    <property type="molecule type" value="Genomic_DNA"/>
</dbReference>
<evidence type="ECO:0000313" key="3">
    <source>
        <dbReference type="Proteomes" id="UP000503540"/>
    </source>
</evidence>
<dbReference type="Proteomes" id="UP000503540">
    <property type="component" value="Chromosome"/>
</dbReference>
<reference evidence="2 3" key="1">
    <citation type="journal article" date="2019" name="ACS Chem. Biol.">
        <title>Identification and Mobilization of a Cryptic Antibiotic Biosynthesis Gene Locus from a Human-Pathogenic Nocardia Isolate.</title>
        <authorList>
            <person name="Herisse M."/>
            <person name="Ishida K."/>
            <person name="Porter J.L."/>
            <person name="Howden B."/>
            <person name="Hertweck C."/>
            <person name="Stinear T.P."/>
            <person name="Pidot S.J."/>
        </authorList>
    </citation>
    <scope>NUCLEOTIDE SEQUENCE [LARGE SCALE GENOMIC DNA]</scope>
    <source>
        <strain evidence="2 3">AUSMDU00012717</strain>
    </source>
</reference>
<dbReference type="Gene3D" id="2.160.20.10">
    <property type="entry name" value="Single-stranded right-handed beta-helix, Pectin lyase-like"/>
    <property type="match status" value="1"/>
</dbReference>
<evidence type="ECO:0000313" key="2">
    <source>
        <dbReference type="EMBL" id="QIS13155.1"/>
    </source>
</evidence>
<dbReference type="SUPFAM" id="SSF51126">
    <property type="entry name" value="Pectin lyase-like"/>
    <property type="match status" value="1"/>
</dbReference>
<keyword evidence="1" id="KW-0732">Signal</keyword>
<name>A0A6G9YIM5_9NOCA</name>
<feature type="chain" id="PRO_5026088577" evidence="1">
    <location>
        <begin position="32"/>
        <end position="530"/>
    </location>
</feature>
<dbReference type="InterPro" id="IPR012334">
    <property type="entry name" value="Pectin_lyas_fold"/>
</dbReference>
<dbReference type="SMART" id="SM00710">
    <property type="entry name" value="PbH1"/>
    <property type="match status" value="5"/>
</dbReference>
<sequence>MTRSTPSMPRSAARIAAVCVICCAAAGFARAADGHTWYVAAAAAPGGNGSAAQPFDSLATVQANSGPGDTIVVLGGPAPLDGGIALQPGQRLIGRSTPGSIAAVTNSTNANDGDAIRLATGNEVSDITVTGARRGGIYGTDVGVAVLTGNTVTGTNRDCHDGFIVQPFPPMLGVPFGRALPAAPDLVGLNNGWAGIMIDSGAGASTLTLERNTVRDTACGDGIDVRTSGTARVSATLTDNLTENINEGIAKLSVLAVGLQSTGASELTATLRGNTQQGIALPERDPLNALADGEGIFVNAAERARMRITIDRNTYRHGGGHFSANGLEYVTSNGTPDTEVRLTDSEFTDVPGDIVQNLNLSDEGARHSLIVDGLTASGSSFPGAALNPLVPGNLGSCLFSASFGRDNHTALELRDARLSRCSADGIGIYAYSPTGPNPATHEMRFTVAATAVSDVAVAALHVRTVGDLAALTGTVEDSRLAGPIALGRSDGTLGPGSVLDFTGRNCFAPGVAAELATPALPVRADNWPSC</sequence>
<accession>A0A6G9YIM5</accession>
<keyword evidence="3" id="KW-1185">Reference proteome</keyword>
<dbReference type="AlphaFoldDB" id="A0A6G9YIM5"/>
<dbReference type="InterPro" id="IPR006626">
    <property type="entry name" value="PbH1"/>
</dbReference>
<protein>
    <submittedName>
        <fullName evidence="2">Uncharacterized protein</fullName>
    </submittedName>
</protein>